<evidence type="ECO:0000256" key="1">
    <source>
        <dbReference type="PROSITE-ProRule" id="PRU00339"/>
    </source>
</evidence>
<proteinExistence type="predicted"/>
<name>A0A6P5JNY9_PHACI</name>
<evidence type="ECO:0000313" key="3">
    <source>
        <dbReference type="RefSeq" id="XP_020832759.1"/>
    </source>
</evidence>
<dbReference type="RefSeq" id="XP_020832759.1">
    <property type="nucleotide sequence ID" value="XM_020977100.1"/>
</dbReference>
<dbReference type="Proteomes" id="UP000515140">
    <property type="component" value="Unplaced"/>
</dbReference>
<dbReference type="PROSITE" id="PS50005">
    <property type="entry name" value="TPR"/>
    <property type="match status" value="1"/>
</dbReference>
<keyword evidence="2" id="KW-1185">Reference proteome</keyword>
<dbReference type="InterPro" id="IPR011990">
    <property type="entry name" value="TPR-like_helical_dom_sf"/>
</dbReference>
<dbReference type="GO" id="GO:0043240">
    <property type="term" value="C:Fanconi anaemia nuclear complex"/>
    <property type="evidence" value="ECO:0007669"/>
    <property type="project" value="InterPro"/>
</dbReference>
<organism evidence="2 3">
    <name type="scientific">Phascolarctos cinereus</name>
    <name type="common">Koala</name>
    <dbReference type="NCBI Taxonomy" id="38626"/>
    <lineage>
        <taxon>Eukaryota</taxon>
        <taxon>Metazoa</taxon>
        <taxon>Chordata</taxon>
        <taxon>Craniata</taxon>
        <taxon>Vertebrata</taxon>
        <taxon>Euteleostomi</taxon>
        <taxon>Mammalia</taxon>
        <taxon>Metatheria</taxon>
        <taxon>Diprotodontia</taxon>
        <taxon>Phascolarctidae</taxon>
        <taxon>Phascolarctos</taxon>
    </lineage>
</organism>
<dbReference type="InParanoid" id="A0A6P5JNY9"/>
<reference evidence="3" key="1">
    <citation type="submission" date="2025-08" db="UniProtKB">
        <authorList>
            <consortium name="RefSeq"/>
        </authorList>
    </citation>
    <scope>IDENTIFICATION</scope>
    <source>
        <tissue evidence="3">Spleen</tissue>
    </source>
</reference>
<protein>
    <submittedName>
        <fullName evidence="3">Fanconi anemia group G protein isoform X1</fullName>
    </submittedName>
</protein>
<dbReference type="KEGG" id="pcw:110201457"/>
<dbReference type="PANTHER" id="PTHR15254:SF2">
    <property type="entry name" value="FANCONI ANEMIA GROUP G PROTEIN"/>
    <property type="match status" value="1"/>
</dbReference>
<dbReference type="Gene3D" id="1.25.40.10">
    <property type="entry name" value="Tetratricopeptide repeat domain"/>
    <property type="match status" value="2"/>
</dbReference>
<dbReference type="InterPro" id="IPR039684">
    <property type="entry name" value="FANCG"/>
</dbReference>
<dbReference type="CTD" id="2189"/>
<dbReference type="PANTHER" id="PTHR15254">
    <property type="entry name" value="FANCONI ANEMIA GROUP G PROTEIN FAMILY MEMBER"/>
    <property type="match status" value="1"/>
</dbReference>
<feature type="repeat" description="TPR" evidence="1">
    <location>
        <begin position="253"/>
        <end position="286"/>
    </location>
</feature>
<evidence type="ECO:0000313" key="2">
    <source>
        <dbReference type="Proteomes" id="UP000515140"/>
    </source>
</evidence>
<gene>
    <name evidence="3" type="primary">FANCG</name>
</gene>
<dbReference type="InterPro" id="IPR019734">
    <property type="entry name" value="TPR_rpt"/>
</dbReference>
<accession>A0A6P5JNY9</accession>
<keyword evidence="1" id="KW-0802">TPR repeat</keyword>
<dbReference type="GeneID" id="110201457"/>
<dbReference type="SUPFAM" id="SSF48452">
    <property type="entry name" value="TPR-like"/>
    <property type="match status" value="2"/>
</dbReference>
<dbReference type="SMART" id="SM00028">
    <property type="entry name" value="TPR"/>
    <property type="match status" value="3"/>
</dbReference>
<dbReference type="FunCoup" id="A0A6P5JNY9">
    <property type="interactions" value="2175"/>
</dbReference>
<sequence length="666" mass="73022">MSPGSPAPPTHPGCLGLWREENDRLVRQWRQVVAQGSGQSLKQQAAHHVLGGFRGLLHKLQGLPSALSVLPLELTVLGNTLTLEVSLAQRFMKDHALDIQRGLERVLNAQGMPLPQEGDLWKTIFQNPFIPSEMLSPLHHLLGLQGAMWLTDNRPGDLAILLCAMMNSQYKESGVPLLGLTEDLLSLLSVWDPCFEELDAPLTLQDARSLRDVLLTTAAFHQGLQELHVGNLPLALSSLQKAAFSLCPRSVLTQVHTALGACLRKMGHPQRALLHLLEALKADPGQGPPLLEAARLYRQLGHTASELESLKLLVEALSIPHSPRTPLFSIGVELLITPPSPASSLYCGTQSQVKHMLASRCLQTGRNEEAVEQYLDLLALLLDGSMSQGMQCSVFLSGGSQAPRVPEVFLETAAALIIVGRFQDSLTVCEELLSRISLLVPQKLWLGQGGPSLRPVLSTVPPLSENPSEDLFCLLWASAAHLLQGQAHSGLGARKEALEEFSRCLELLFRVQPLDRVVDQGAGGDIDQGLSGDVISSSEDELPSEICLHRKVLQRLKAVTLISRGLEWVAEGQDARALQDFLLGVQVCPGDRNASLHLLRVLWRLERREEAVATYQRLEAEADQEQGDSEGLLPQYLESCMNRIQITEQESLLQELRKSLQRPTCP</sequence>
<dbReference type="GO" id="GO:0036297">
    <property type="term" value="P:interstrand cross-link repair"/>
    <property type="evidence" value="ECO:0007669"/>
    <property type="project" value="InterPro"/>
</dbReference>
<dbReference type="AlphaFoldDB" id="A0A6P5JNY9"/>